<dbReference type="OrthoDB" id="7841298at2"/>
<proteinExistence type="predicted"/>
<name>A0A0P0A7Z6_9RHOB</name>
<sequence length="286" mass="30926">MPKRFMLVKILLSVLMAGLLAVSLGRGARAQTTSDDIDALMDALHMTQIVEVLAREGRGMIDDLEVDGSGVPYAAWVSMLADLYRADVMLDAFRGEMGKALEGADIAPMLAFFESDFGQTVAQLELDARIAMGDEGMEDMAAQAWAELAPDSARAELIDAYVTANDLIEMNVVGAMNADYAYMVGLGQSGGDVPMMSDADILRDIWSYEPEVRADISQWVYGYSTLAYEPLSDDEFAQYIAFSKSAAGSKLNYALFAAFDAVYADLSRALGAGTGQLLHIFDGQEL</sequence>
<dbReference type="PATRIC" id="fig|1397108.4.peg.591"/>
<keyword evidence="2" id="KW-1185">Reference proteome</keyword>
<dbReference type="AlphaFoldDB" id="A0A0P0A7Z6"/>
<dbReference type="KEGG" id="cmar:IMCC12053_573"/>
<gene>
    <name evidence="1" type="ORF">IMCC12053_573</name>
</gene>
<reference evidence="1 2" key="1">
    <citation type="submission" date="2015-05" db="EMBL/GenBank/DDBJ databases">
        <authorList>
            <person name="Wang D.B."/>
            <person name="Wang M."/>
        </authorList>
    </citation>
    <scope>NUCLEOTIDE SEQUENCE [LARGE SCALE GENOMIC DNA]</scope>
    <source>
        <strain evidence="1 2">IMCC 12053</strain>
    </source>
</reference>
<protein>
    <submittedName>
        <fullName evidence="1">Uncharacterized protein</fullName>
    </submittedName>
</protein>
<organism evidence="1 2">
    <name type="scientific">Celeribacter marinus</name>
    <dbReference type="NCBI Taxonomy" id="1397108"/>
    <lineage>
        <taxon>Bacteria</taxon>
        <taxon>Pseudomonadati</taxon>
        <taxon>Pseudomonadota</taxon>
        <taxon>Alphaproteobacteria</taxon>
        <taxon>Rhodobacterales</taxon>
        <taxon>Roseobacteraceae</taxon>
        <taxon>Celeribacter</taxon>
    </lineage>
</organism>
<dbReference type="STRING" id="1397108.IMCC12053_573"/>
<dbReference type="EMBL" id="CP012023">
    <property type="protein sequence ID" value="ALI54521.1"/>
    <property type="molecule type" value="Genomic_DNA"/>
</dbReference>
<accession>A0A0P0A7Z6</accession>
<dbReference type="RefSeq" id="WP_062215521.1">
    <property type="nucleotide sequence ID" value="NZ_CP012023.1"/>
</dbReference>
<evidence type="ECO:0000313" key="1">
    <source>
        <dbReference type="EMBL" id="ALI54521.1"/>
    </source>
</evidence>
<evidence type="ECO:0000313" key="2">
    <source>
        <dbReference type="Proteomes" id="UP000064920"/>
    </source>
</evidence>
<dbReference type="Proteomes" id="UP000064920">
    <property type="component" value="Chromosome"/>
</dbReference>